<evidence type="ECO:0000256" key="1">
    <source>
        <dbReference type="ARBA" id="ARBA00023015"/>
    </source>
</evidence>
<dbReference type="Gene3D" id="1.10.10.60">
    <property type="entry name" value="Homeodomain-like"/>
    <property type="match status" value="1"/>
</dbReference>
<accession>A0A4Q8AQD0</accession>
<dbReference type="PANTHER" id="PTHR47506:SF1">
    <property type="entry name" value="HTH-TYPE TRANSCRIPTIONAL REGULATOR YJDC"/>
    <property type="match status" value="1"/>
</dbReference>
<dbReference type="AlphaFoldDB" id="A0A4Q8AQD0"/>
<evidence type="ECO:0000256" key="4">
    <source>
        <dbReference type="PROSITE-ProRule" id="PRU00335"/>
    </source>
</evidence>
<dbReference type="PRINTS" id="PR00455">
    <property type="entry name" value="HTHTETR"/>
</dbReference>
<evidence type="ECO:0000259" key="5">
    <source>
        <dbReference type="PROSITE" id="PS50977"/>
    </source>
</evidence>
<dbReference type="Pfam" id="PF00440">
    <property type="entry name" value="TetR_N"/>
    <property type="match status" value="1"/>
</dbReference>
<gene>
    <name evidence="6" type="ORF">EV379_3304</name>
</gene>
<keyword evidence="1" id="KW-0805">Transcription regulation</keyword>
<dbReference type="OrthoDB" id="9805134at2"/>
<dbReference type="PANTHER" id="PTHR47506">
    <property type="entry name" value="TRANSCRIPTIONAL REGULATORY PROTEIN"/>
    <property type="match status" value="1"/>
</dbReference>
<evidence type="ECO:0000256" key="2">
    <source>
        <dbReference type="ARBA" id="ARBA00023125"/>
    </source>
</evidence>
<dbReference type="Gene3D" id="1.10.357.10">
    <property type="entry name" value="Tetracycline Repressor, domain 2"/>
    <property type="match status" value="1"/>
</dbReference>
<comment type="caution">
    <text evidence="6">The sequence shown here is derived from an EMBL/GenBank/DDBJ whole genome shotgun (WGS) entry which is preliminary data.</text>
</comment>
<dbReference type="SUPFAM" id="SSF46689">
    <property type="entry name" value="Homeodomain-like"/>
    <property type="match status" value="1"/>
</dbReference>
<dbReference type="RefSeq" id="WP_130507056.1">
    <property type="nucleotide sequence ID" value="NZ_SHLC01000001.1"/>
</dbReference>
<feature type="domain" description="HTH tetR-type" evidence="5">
    <location>
        <begin position="6"/>
        <end position="66"/>
    </location>
</feature>
<dbReference type="InterPro" id="IPR009057">
    <property type="entry name" value="Homeodomain-like_sf"/>
</dbReference>
<dbReference type="InterPro" id="IPR036271">
    <property type="entry name" value="Tet_transcr_reg_TetR-rel_C_sf"/>
</dbReference>
<dbReference type="PROSITE" id="PS50977">
    <property type="entry name" value="HTH_TETR_2"/>
    <property type="match status" value="1"/>
</dbReference>
<keyword evidence="2 4" id="KW-0238">DNA-binding</keyword>
<keyword evidence="3" id="KW-0804">Transcription</keyword>
<name>A0A4Q8AQD0_9MICO</name>
<dbReference type="GO" id="GO:0003677">
    <property type="term" value="F:DNA binding"/>
    <property type="evidence" value="ECO:0007669"/>
    <property type="project" value="UniProtKB-UniRule"/>
</dbReference>
<evidence type="ECO:0000256" key="3">
    <source>
        <dbReference type="ARBA" id="ARBA00023163"/>
    </source>
</evidence>
<dbReference type="EMBL" id="SHLC01000001">
    <property type="protein sequence ID" value="RZU66932.1"/>
    <property type="molecule type" value="Genomic_DNA"/>
</dbReference>
<dbReference type="Proteomes" id="UP000291483">
    <property type="component" value="Unassembled WGS sequence"/>
</dbReference>
<evidence type="ECO:0000313" key="7">
    <source>
        <dbReference type="Proteomes" id="UP000291483"/>
    </source>
</evidence>
<organism evidence="6 7">
    <name type="scientific">Microterricola gilva</name>
    <dbReference type="NCBI Taxonomy" id="393267"/>
    <lineage>
        <taxon>Bacteria</taxon>
        <taxon>Bacillati</taxon>
        <taxon>Actinomycetota</taxon>
        <taxon>Actinomycetes</taxon>
        <taxon>Micrococcales</taxon>
        <taxon>Microbacteriaceae</taxon>
        <taxon>Microterricola</taxon>
    </lineage>
</organism>
<keyword evidence="7" id="KW-1185">Reference proteome</keyword>
<evidence type="ECO:0000313" key="6">
    <source>
        <dbReference type="EMBL" id="RZU66932.1"/>
    </source>
</evidence>
<proteinExistence type="predicted"/>
<sequence>MGRTQAFDTATAVAAARDVFWDKGFEAASLADLEEATGLNRSSLYRAFESKRGLYDAAVADYLDTVIAPRLARLRDAEDPAAALREYWATLSAFITMTPPDSPRRGCLLLNSASGIAGYDEQQRAVVDGYRASLQRAFESALGPADAGLPAEEVERRARLFVAITASALLLSRVNPGEAAALIATAATVGG</sequence>
<dbReference type="InterPro" id="IPR001647">
    <property type="entry name" value="HTH_TetR"/>
</dbReference>
<reference evidence="6 7" key="1">
    <citation type="submission" date="2019-02" db="EMBL/GenBank/DDBJ databases">
        <title>Sequencing the genomes of 1000 actinobacteria strains.</title>
        <authorList>
            <person name="Klenk H.-P."/>
        </authorList>
    </citation>
    <scope>NUCLEOTIDE SEQUENCE [LARGE SCALE GENOMIC DNA]</scope>
    <source>
        <strain evidence="6 7">DSM 18319</strain>
    </source>
</reference>
<dbReference type="SUPFAM" id="SSF48498">
    <property type="entry name" value="Tetracyclin repressor-like, C-terminal domain"/>
    <property type="match status" value="1"/>
</dbReference>
<protein>
    <submittedName>
        <fullName evidence="6">TetR family transcriptional regulator</fullName>
    </submittedName>
</protein>
<feature type="DNA-binding region" description="H-T-H motif" evidence="4">
    <location>
        <begin position="29"/>
        <end position="48"/>
    </location>
</feature>